<comment type="catalytic activity">
    <reaction evidence="1">
        <text>ATP + protein L-histidine = ADP + protein N-phospho-L-histidine.</text>
        <dbReference type="EC" id="2.7.13.3"/>
    </reaction>
</comment>
<dbReference type="GO" id="GO:0009927">
    <property type="term" value="F:histidine phosphotransfer kinase activity"/>
    <property type="evidence" value="ECO:0007669"/>
    <property type="project" value="TreeGrafter"/>
</dbReference>
<keyword evidence="3" id="KW-0808">Transferase</keyword>
<dbReference type="SUPFAM" id="SSF47384">
    <property type="entry name" value="Homodimeric domain of signal transducing histidine kinase"/>
    <property type="match status" value="1"/>
</dbReference>
<reference evidence="7" key="1">
    <citation type="submission" date="2016-04" db="EMBL/GenBank/DDBJ databases">
        <authorList>
            <person name="Evans L.H."/>
            <person name="Alamgir A."/>
            <person name="Owens N."/>
            <person name="Weber N.D."/>
            <person name="Virtaneva K."/>
            <person name="Barbian K."/>
            <person name="Babar A."/>
            <person name="Rosenke K."/>
        </authorList>
    </citation>
    <scope>NUCLEOTIDE SEQUENCE</scope>
    <source>
        <strain evidence="7">86</strain>
    </source>
</reference>
<dbReference type="Pfam" id="PF05228">
    <property type="entry name" value="CHASE4"/>
    <property type="match status" value="1"/>
</dbReference>
<evidence type="ECO:0000313" key="7">
    <source>
        <dbReference type="EMBL" id="SBV98546.1"/>
    </source>
</evidence>
<dbReference type="Pfam" id="PF00512">
    <property type="entry name" value="HisKA"/>
    <property type="match status" value="1"/>
</dbReference>
<dbReference type="PANTHER" id="PTHR43047">
    <property type="entry name" value="TWO-COMPONENT HISTIDINE PROTEIN KINASE"/>
    <property type="match status" value="1"/>
</dbReference>
<keyword evidence="5" id="KW-1133">Transmembrane helix</keyword>
<dbReference type="InterPro" id="IPR003018">
    <property type="entry name" value="GAF"/>
</dbReference>
<protein>
    <recommendedName>
        <fullName evidence="2">histidine kinase</fullName>
        <ecNumber evidence="2">2.7.13.3</ecNumber>
    </recommendedName>
</protein>
<feature type="domain" description="PAS" evidence="6">
    <location>
        <begin position="646"/>
        <end position="717"/>
    </location>
</feature>
<dbReference type="InterPro" id="IPR003661">
    <property type="entry name" value="HisK_dim/P_dom"/>
</dbReference>
<dbReference type="CDD" id="cd00130">
    <property type="entry name" value="PAS"/>
    <property type="match status" value="1"/>
</dbReference>
<feature type="transmembrane region" description="Helical" evidence="5">
    <location>
        <begin position="276"/>
        <end position="298"/>
    </location>
</feature>
<evidence type="ECO:0000256" key="5">
    <source>
        <dbReference type="SAM" id="Phobius"/>
    </source>
</evidence>
<keyword evidence="5" id="KW-0472">Membrane</keyword>
<name>A0A212JGG6_9DELT</name>
<dbReference type="Pfam" id="PF01590">
    <property type="entry name" value="GAF"/>
    <property type="match status" value="1"/>
</dbReference>
<dbReference type="InterPro" id="IPR035965">
    <property type="entry name" value="PAS-like_dom_sf"/>
</dbReference>
<dbReference type="SMART" id="SM00065">
    <property type="entry name" value="GAF"/>
    <property type="match status" value="1"/>
</dbReference>
<accession>A0A212JGG6</accession>
<dbReference type="EMBL" id="FLUQ01000001">
    <property type="protein sequence ID" value="SBV98546.1"/>
    <property type="molecule type" value="Genomic_DNA"/>
</dbReference>
<dbReference type="Gene3D" id="6.10.340.10">
    <property type="match status" value="1"/>
</dbReference>
<dbReference type="NCBIfam" id="TIGR00229">
    <property type="entry name" value="sensory_box"/>
    <property type="match status" value="1"/>
</dbReference>
<dbReference type="CDD" id="cd00082">
    <property type="entry name" value="HisKA"/>
    <property type="match status" value="1"/>
</dbReference>
<dbReference type="Gene3D" id="3.30.450.40">
    <property type="match status" value="1"/>
</dbReference>
<dbReference type="GO" id="GO:0005886">
    <property type="term" value="C:plasma membrane"/>
    <property type="evidence" value="ECO:0007669"/>
    <property type="project" value="TreeGrafter"/>
</dbReference>
<dbReference type="SUPFAM" id="SSF55781">
    <property type="entry name" value="GAF domain-like"/>
    <property type="match status" value="1"/>
</dbReference>
<dbReference type="InterPro" id="IPR013656">
    <property type="entry name" value="PAS_4"/>
</dbReference>
<dbReference type="InterPro" id="IPR029016">
    <property type="entry name" value="GAF-like_dom_sf"/>
</dbReference>
<evidence type="ECO:0000256" key="2">
    <source>
        <dbReference type="ARBA" id="ARBA00012438"/>
    </source>
</evidence>
<keyword evidence="5" id="KW-0812">Transmembrane</keyword>
<dbReference type="InterPro" id="IPR007892">
    <property type="entry name" value="CHASE4"/>
</dbReference>
<evidence type="ECO:0000259" key="6">
    <source>
        <dbReference type="PROSITE" id="PS50112"/>
    </source>
</evidence>
<dbReference type="Pfam" id="PF08448">
    <property type="entry name" value="PAS_4"/>
    <property type="match status" value="1"/>
</dbReference>
<evidence type="ECO:0000256" key="3">
    <source>
        <dbReference type="ARBA" id="ARBA00022679"/>
    </source>
</evidence>
<gene>
    <name evidence="7" type="ORF">KL86DPRO_11407</name>
</gene>
<dbReference type="EC" id="2.7.13.3" evidence="2"/>
<dbReference type="AlphaFoldDB" id="A0A212JGG6"/>
<evidence type="ECO:0000256" key="4">
    <source>
        <dbReference type="ARBA" id="ARBA00022777"/>
    </source>
</evidence>
<dbReference type="GO" id="GO:0000155">
    <property type="term" value="F:phosphorelay sensor kinase activity"/>
    <property type="evidence" value="ECO:0007669"/>
    <property type="project" value="InterPro"/>
</dbReference>
<feature type="transmembrane region" description="Helical" evidence="5">
    <location>
        <begin position="12"/>
        <end position="37"/>
    </location>
</feature>
<organism evidence="7">
    <name type="scientific">uncultured delta proteobacterium</name>
    <dbReference type="NCBI Taxonomy" id="34034"/>
    <lineage>
        <taxon>Bacteria</taxon>
        <taxon>Deltaproteobacteria</taxon>
        <taxon>environmental samples</taxon>
    </lineage>
</organism>
<dbReference type="PROSITE" id="PS50112">
    <property type="entry name" value="PAS"/>
    <property type="match status" value="1"/>
</dbReference>
<sequence length="843" mass="93188">MKYRQKLHSLRRFIFIFAGIYLAIFTVLLSTILYTMLPAMVSRVEEFYFGKQRDVVAGLFDTARRTTNTVAASIARNRGIAAFVSGNRPDFFTEAWPDETPLESMRFNLLVIKDTAGNDLHADFYDYEENVALQPQEELSDRLAPLARDIAAGQTRALQTGSDLPSYGKDGILIHGGTPYLIAAVPVFHPTSTEKPMGVVFLGSILNDRYFKNLCQYKTVSYALVSAKGLQAEGAMLHKDDETALVTLPLSDINGLPVALVMTTPRLLYSMGKSTLTAMAFMLLATMSLFATALYFLVARFILRPIENMNADIAHVGVTGKLESEKYSKTTEFVNLCASINEMLRRMKQSDVSLDLLQRILSGTDIFLYVSDLETDTILFVNDNLKKHFGLGDSVVGKTCWRVFQAGACRRCDSCPNHQLAKNPDGFIVWEERSSITGKYYRNADSLIEWTDGRLVHLQHRVEISDMKAAAATLQRRLNQQELASAIAQSFISGEDMAVMIDNALAMCGAFMGADRASLARVDDEKQLLSFPHEWRADASSCPSLLHRNPFFGPGYPLYGALVVKGAAYIAYDDIRSQPALASVQEWAGTKGVIAVPVYAGGMFWGVFGVASCVTVRAWTESNIQLVKLIGSLISGLVSRTITEEKLARMSSIVESSPQYMAYLTPGGEFEYLNEGARNLLGYSLSDMKEEGLGRVLDPETARRVREEALPRALCAGRVDLEMPVIRKDGERRILAFSAFATTRGSRGVGVTAVDITEQRALEKEVVAAKELAESSSRAKSEFLSRMSHEIRTPLNAITGMTGIAKASRTQGILPGQDRERFHAPFGRHQRHSGHVQNRGEQI</sequence>
<dbReference type="Gene3D" id="3.30.450.20">
    <property type="entry name" value="PAS domain"/>
    <property type="match status" value="1"/>
</dbReference>
<evidence type="ECO:0000256" key="1">
    <source>
        <dbReference type="ARBA" id="ARBA00000085"/>
    </source>
</evidence>
<dbReference type="SUPFAM" id="SSF55785">
    <property type="entry name" value="PYP-like sensor domain (PAS domain)"/>
    <property type="match status" value="1"/>
</dbReference>
<keyword evidence="4" id="KW-0418">Kinase</keyword>
<dbReference type="InterPro" id="IPR000014">
    <property type="entry name" value="PAS"/>
</dbReference>
<proteinExistence type="predicted"/>
<dbReference type="Gene3D" id="1.10.287.130">
    <property type="match status" value="1"/>
</dbReference>
<dbReference type="InterPro" id="IPR036097">
    <property type="entry name" value="HisK_dim/P_sf"/>
</dbReference>
<dbReference type="SMART" id="SM00091">
    <property type="entry name" value="PAS"/>
    <property type="match status" value="2"/>
</dbReference>
<dbReference type="PANTHER" id="PTHR43047:SF72">
    <property type="entry name" value="OSMOSENSING HISTIDINE PROTEIN KINASE SLN1"/>
    <property type="match status" value="1"/>
</dbReference>